<organism evidence="1 2">
    <name type="scientific">Taxus chinensis</name>
    <name type="common">Chinese yew</name>
    <name type="synonym">Taxus wallichiana var. chinensis</name>
    <dbReference type="NCBI Taxonomy" id="29808"/>
    <lineage>
        <taxon>Eukaryota</taxon>
        <taxon>Viridiplantae</taxon>
        <taxon>Streptophyta</taxon>
        <taxon>Embryophyta</taxon>
        <taxon>Tracheophyta</taxon>
        <taxon>Spermatophyta</taxon>
        <taxon>Pinopsida</taxon>
        <taxon>Pinidae</taxon>
        <taxon>Conifers II</taxon>
        <taxon>Cupressales</taxon>
        <taxon>Taxaceae</taxon>
        <taxon>Taxus</taxon>
    </lineage>
</organism>
<dbReference type="EMBL" id="JAHRHJ020000290">
    <property type="protein sequence ID" value="KAH9294226.1"/>
    <property type="molecule type" value="Genomic_DNA"/>
</dbReference>
<feature type="non-terminal residue" evidence="1">
    <location>
        <position position="1"/>
    </location>
</feature>
<dbReference type="Proteomes" id="UP000824469">
    <property type="component" value="Unassembled WGS sequence"/>
</dbReference>
<protein>
    <submittedName>
        <fullName evidence="1">Uncharacterized protein</fullName>
    </submittedName>
</protein>
<reference evidence="1 2" key="1">
    <citation type="journal article" date="2021" name="Nat. Plants">
        <title>The Taxus genome provides insights into paclitaxel biosynthesis.</title>
        <authorList>
            <person name="Xiong X."/>
            <person name="Gou J."/>
            <person name="Liao Q."/>
            <person name="Li Y."/>
            <person name="Zhou Q."/>
            <person name="Bi G."/>
            <person name="Li C."/>
            <person name="Du R."/>
            <person name="Wang X."/>
            <person name="Sun T."/>
            <person name="Guo L."/>
            <person name="Liang H."/>
            <person name="Lu P."/>
            <person name="Wu Y."/>
            <person name="Zhang Z."/>
            <person name="Ro D.K."/>
            <person name="Shang Y."/>
            <person name="Huang S."/>
            <person name="Yan J."/>
        </authorList>
    </citation>
    <scope>NUCLEOTIDE SEQUENCE [LARGE SCALE GENOMIC DNA]</scope>
    <source>
        <strain evidence="1">Ta-2019</strain>
    </source>
</reference>
<name>A0AA38C8B0_TAXCH</name>
<dbReference type="AlphaFoldDB" id="A0AA38C8B0"/>
<proteinExistence type="predicted"/>
<evidence type="ECO:0000313" key="1">
    <source>
        <dbReference type="EMBL" id="KAH9294226.1"/>
    </source>
</evidence>
<sequence length="53" mass="5791">GEGHRYEGCADGGGVGKEVFIEDLEAIAVMDEGVTSPIRLVTIMDLLNHYKQR</sequence>
<accession>A0AA38C8B0</accession>
<feature type="non-terminal residue" evidence="1">
    <location>
        <position position="53"/>
    </location>
</feature>
<gene>
    <name evidence="1" type="ORF">KI387_040569</name>
</gene>
<keyword evidence="2" id="KW-1185">Reference proteome</keyword>
<comment type="caution">
    <text evidence="1">The sequence shown here is derived from an EMBL/GenBank/DDBJ whole genome shotgun (WGS) entry which is preliminary data.</text>
</comment>
<evidence type="ECO:0000313" key="2">
    <source>
        <dbReference type="Proteomes" id="UP000824469"/>
    </source>
</evidence>